<accession>A0A2W4SWB7</accession>
<name>A0A2W4SWB7_9GAMM</name>
<reference evidence="1 2" key="1">
    <citation type="journal article" date="2018" name="Aquat. Microb. Ecol.">
        <title>Gammaproteobacterial methanotrophs dominate.</title>
        <authorList>
            <person name="Rissanen A.J."/>
            <person name="Saarenheimo J."/>
            <person name="Tiirola M."/>
            <person name="Peura S."/>
            <person name="Aalto S.L."/>
            <person name="Karvinen A."/>
            <person name="Nykanen H."/>
        </authorList>
    </citation>
    <scope>NUCLEOTIDE SEQUENCE [LARGE SCALE GENOMIC DNA]</scope>
    <source>
        <strain evidence="1">AMbin10</strain>
    </source>
</reference>
<comment type="caution">
    <text evidence="1">The sequence shown here is derived from an EMBL/GenBank/DDBJ whole genome shotgun (WGS) entry which is preliminary data.</text>
</comment>
<organism evidence="1 2">
    <name type="scientific">Candidatus Methylumidiphilus alinenensis</name>
    <dbReference type="NCBI Taxonomy" id="2202197"/>
    <lineage>
        <taxon>Bacteria</taxon>
        <taxon>Pseudomonadati</taxon>
        <taxon>Pseudomonadota</taxon>
        <taxon>Gammaproteobacteria</taxon>
        <taxon>Methylococcales</taxon>
        <taxon>Candidatus Methylumidiphilus</taxon>
    </lineage>
</organism>
<gene>
    <name evidence="1" type="ORF">DM484_20110</name>
</gene>
<evidence type="ECO:0000313" key="2">
    <source>
        <dbReference type="Proteomes" id="UP000249396"/>
    </source>
</evidence>
<protein>
    <recommendedName>
        <fullName evidence="3">ATP-binding protein</fullName>
    </recommendedName>
</protein>
<dbReference type="EMBL" id="QJPH01000408">
    <property type="protein sequence ID" value="PZN74917.1"/>
    <property type="molecule type" value="Genomic_DNA"/>
</dbReference>
<dbReference type="AlphaFoldDB" id="A0A2W4SWB7"/>
<sequence length="1122" mass="124965">MGSLTHQIGIKTAYTRSINLVRDGETIELVSAYLPTTRALQALNHVAEGLHQQAAGRALALVGPYGAGKSAFALFLGALLSPAPDEFRQTATAILSKDDASLARRFTEVLDGRPGFLRVQVNGIPDSLIRQLLLALAAACEKCGLDGTLVSHIRSAAYPGAEMDRVLALFRQVQKTWADAGGCGVLVEIDELGKFLEYESYHPQHREIHLLQLLAEHAQVANRAPLHIVVMLHQAFEHYSHRLGKNLREEWQKVQGRFATLAFLEPVEQSLRIVGAAFQREGRLPDALEDQFTDWAALLAAEGALPLGLEEAKARKLFSRCYPLHPLTLLILPVLCQKVAQNERTLFSYLGSSEPFGLRERLSTLSLSDWIEPWQLYDYFMLNPASGFSDPLTYHRWAEVATALARFDGAPDGSAAQLLKTVGLLNLIGAQRGLKASRALLQALFGQATDDLLAESESASVIHLRQFNLEYRVWQGSDFDLTSALRQVSAEYAALPLADTLNKLAPIKPIVARRATIETGSLRSFVPLFTDHAHWPPKARDGLTLWFYLNENQEQPKFDDSAPLAVVAVCDFTERLREAVAEWMALQDLPKRYAELQQDPVAQRELRAWLESAEAEAVQLLRTLLGEPESLDWFWGGKQVLINNRRHLQHRLSKWVENQVYPQSPKFRNELVNRDQPSPSANTGRKRLLTAMLAAPHEESLGIAKTPAEKSLYLSLLKESGLHRVEAGLLGFHPPHRLDRCHLIPTWNAITRLLGSGGSAQVPLPEIYATLKGRPFGVMSGVLPVLIIAYLLAARREVALYQEGAFCEALTIEQAELLCRRPELFALERFDIGGLRGELFDRYIGSVVGKVRHDATLLDIVRPLTKFMKDLPEYTQHCPRLSAEAKRVREALQQAVSPGMLLFDALPKACGIDPAEFSKGDVSVVENLVQSLVEALRELHKAYPRLLDHWQAELNRVLLDVEVADLGALRKALAKRYQGLEAYTPDRMGVGALARRLADTAHDEDRTWLESLATLLGRVPPAKWREDTRLQAELRLREIAQQLRDLETLRLALADGGVEGSVLLKVVDVEGGESSRVVQLSIAQRAEAKKRTDEIASQFEKLGLDETEKFAVVAELIKRFTR</sequence>
<evidence type="ECO:0000313" key="1">
    <source>
        <dbReference type="EMBL" id="PZN74917.1"/>
    </source>
</evidence>
<proteinExistence type="predicted"/>
<evidence type="ECO:0008006" key="3">
    <source>
        <dbReference type="Google" id="ProtNLM"/>
    </source>
</evidence>
<dbReference type="Proteomes" id="UP000249396">
    <property type="component" value="Unassembled WGS sequence"/>
</dbReference>